<reference evidence="4 5" key="1">
    <citation type="journal article" date="2019" name="Sci. Rep.">
        <title>Orb-weaving spider Araneus ventricosus genome elucidates the spidroin gene catalogue.</title>
        <authorList>
            <person name="Kono N."/>
            <person name="Nakamura H."/>
            <person name="Ohtoshi R."/>
            <person name="Moran D.A.P."/>
            <person name="Shinohara A."/>
            <person name="Yoshida Y."/>
            <person name="Fujiwara M."/>
            <person name="Mori M."/>
            <person name="Tomita M."/>
            <person name="Arakawa K."/>
        </authorList>
    </citation>
    <scope>NUCLEOTIDE SEQUENCE [LARGE SCALE GENOMIC DNA]</scope>
</reference>
<dbReference type="Proteomes" id="UP000499080">
    <property type="component" value="Unassembled WGS sequence"/>
</dbReference>
<dbReference type="PANTHER" id="PTHR23022:SF135">
    <property type="entry name" value="SI:DKEY-77F5.3"/>
    <property type="match status" value="1"/>
</dbReference>
<dbReference type="GO" id="GO:0005634">
    <property type="term" value="C:nucleus"/>
    <property type="evidence" value="ECO:0007669"/>
    <property type="project" value="UniProtKB-SubCell"/>
</dbReference>
<dbReference type="Pfam" id="PF13358">
    <property type="entry name" value="DDE_3"/>
    <property type="match status" value="1"/>
</dbReference>
<dbReference type="OrthoDB" id="4843387at2759"/>
<dbReference type="InterPro" id="IPR009057">
    <property type="entry name" value="Homeodomain-like_sf"/>
</dbReference>
<dbReference type="GO" id="GO:0015074">
    <property type="term" value="P:DNA integration"/>
    <property type="evidence" value="ECO:0007669"/>
    <property type="project" value="InterPro"/>
</dbReference>
<feature type="domain" description="Tc1-like transposase DDE" evidence="3">
    <location>
        <begin position="217"/>
        <end position="280"/>
    </location>
</feature>
<keyword evidence="5" id="KW-1185">Reference proteome</keyword>
<dbReference type="InterPro" id="IPR002492">
    <property type="entry name" value="Transposase_Tc1-like"/>
</dbReference>
<dbReference type="Pfam" id="PF01498">
    <property type="entry name" value="HTH_Tnp_Tc3_2"/>
    <property type="match status" value="1"/>
</dbReference>
<protein>
    <submittedName>
        <fullName evidence="4">Transposable element Tc1 transposase</fullName>
    </submittedName>
</protein>
<feature type="domain" description="Transposase Tc1-like" evidence="2">
    <location>
        <begin position="71"/>
        <end position="141"/>
    </location>
</feature>
<dbReference type="InterPro" id="IPR036388">
    <property type="entry name" value="WH-like_DNA-bd_sf"/>
</dbReference>
<dbReference type="GO" id="GO:0006313">
    <property type="term" value="P:DNA transposition"/>
    <property type="evidence" value="ECO:0007669"/>
    <property type="project" value="InterPro"/>
</dbReference>
<evidence type="ECO:0000259" key="2">
    <source>
        <dbReference type="Pfam" id="PF01498"/>
    </source>
</evidence>
<sequence length="319" mass="36874">MARSRKETTISIRKLIIFHHISGKSVRNIAKLVNLSHSTVQYVINRLKEENRIENKVRKGRPAKITECDQRFIIGKFVKNPRLSALKVSAEFNEKFSTPISPETVRRVLRAAGLNGRSDRRKFFVSAKNRKLMFSFAKSTLNKPEMYWNNVLFADESEYNIFGSDGRIMAWRRKQEELNPKNLVGTVKYGGGGVLVWGCMSASGLGNLSAQIWVFETIFFYQDNDPKHTALNVRLWCPYNCPQHLKTPPQSPDLNPIEYIWRELEVRVRKHDVKTKSELKTVMMEEWLNTDAEIPKKLVKSIPERLKAVVDAKGYPTKY</sequence>
<comment type="subcellular location">
    <subcellularLocation>
        <location evidence="1">Nucleus</location>
    </subcellularLocation>
</comment>
<comment type="caution">
    <text evidence="4">The sequence shown here is derived from an EMBL/GenBank/DDBJ whole genome shotgun (WGS) entry which is preliminary data.</text>
</comment>
<evidence type="ECO:0000259" key="3">
    <source>
        <dbReference type="Pfam" id="PF13358"/>
    </source>
</evidence>
<dbReference type="PANTHER" id="PTHR23022">
    <property type="entry name" value="TRANSPOSABLE ELEMENT-RELATED"/>
    <property type="match status" value="1"/>
</dbReference>
<dbReference type="GO" id="GO:0003677">
    <property type="term" value="F:DNA binding"/>
    <property type="evidence" value="ECO:0007669"/>
    <property type="project" value="InterPro"/>
</dbReference>
<dbReference type="SUPFAM" id="SSF46689">
    <property type="entry name" value="Homeodomain-like"/>
    <property type="match status" value="1"/>
</dbReference>
<dbReference type="Gene3D" id="1.10.10.10">
    <property type="entry name" value="Winged helix-like DNA-binding domain superfamily/Winged helix DNA-binding domain"/>
    <property type="match status" value="1"/>
</dbReference>
<evidence type="ECO:0000313" key="4">
    <source>
        <dbReference type="EMBL" id="GBL98161.1"/>
    </source>
</evidence>
<proteinExistence type="predicted"/>
<dbReference type="Gene3D" id="3.30.420.10">
    <property type="entry name" value="Ribonuclease H-like superfamily/Ribonuclease H"/>
    <property type="match status" value="2"/>
</dbReference>
<dbReference type="AlphaFoldDB" id="A0A4Y2C102"/>
<evidence type="ECO:0000256" key="1">
    <source>
        <dbReference type="ARBA" id="ARBA00004123"/>
    </source>
</evidence>
<organism evidence="4 5">
    <name type="scientific">Araneus ventricosus</name>
    <name type="common">Orbweaver spider</name>
    <name type="synonym">Epeira ventricosa</name>
    <dbReference type="NCBI Taxonomy" id="182803"/>
    <lineage>
        <taxon>Eukaryota</taxon>
        <taxon>Metazoa</taxon>
        <taxon>Ecdysozoa</taxon>
        <taxon>Arthropoda</taxon>
        <taxon>Chelicerata</taxon>
        <taxon>Arachnida</taxon>
        <taxon>Araneae</taxon>
        <taxon>Araneomorphae</taxon>
        <taxon>Entelegynae</taxon>
        <taxon>Araneoidea</taxon>
        <taxon>Araneidae</taxon>
        <taxon>Araneus</taxon>
    </lineage>
</organism>
<gene>
    <name evidence="4" type="primary">tc1a_147</name>
    <name evidence="4" type="ORF">AVEN_268253_1</name>
</gene>
<name>A0A4Y2C102_ARAVE</name>
<evidence type="ECO:0000313" key="5">
    <source>
        <dbReference type="Proteomes" id="UP000499080"/>
    </source>
</evidence>
<accession>A0A4Y2C102</accession>
<dbReference type="EMBL" id="BGPR01000137">
    <property type="protein sequence ID" value="GBL98161.1"/>
    <property type="molecule type" value="Genomic_DNA"/>
</dbReference>
<dbReference type="InterPro" id="IPR036397">
    <property type="entry name" value="RNaseH_sf"/>
</dbReference>
<dbReference type="InterPro" id="IPR038717">
    <property type="entry name" value="Tc1-like_DDE_dom"/>
</dbReference>
<dbReference type="InterPro" id="IPR052338">
    <property type="entry name" value="Transposase_5"/>
</dbReference>